<dbReference type="RefSeq" id="WP_037278753.1">
    <property type="nucleotide sequence ID" value="NZ_KK088557.1"/>
</dbReference>
<dbReference type="PATRIC" id="fig|442562.3.peg.1454"/>
<dbReference type="AlphaFoldDB" id="A0A017HRE6"/>
<dbReference type="SUPFAM" id="SSF51905">
    <property type="entry name" value="FAD/NAD(P)-binding domain"/>
    <property type="match status" value="1"/>
</dbReference>
<dbReference type="InterPro" id="IPR017830">
    <property type="entry name" value="SQase_HpnE"/>
</dbReference>
<dbReference type="GO" id="GO:0016491">
    <property type="term" value="F:oxidoreductase activity"/>
    <property type="evidence" value="ECO:0007669"/>
    <property type="project" value="InterPro"/>
</dbReference>
<dbReference type="NCBIfam" id="TIGR03467">
    <property type="entry name" value="HpnE"/>
    <property type="match status" value="1"/>
</dbReference>
<dbReference type="OrthoDB" id="7849608at2"/>
<comment type="caution">
    <text evidence="2">The sequence shown here is derived from an EMBL/GenBank/DDBJ whole genome shotgun (WGS) entry which is preliminary data.</text>
</comment>
<dbReference type="PANTHER" id="PTHR42923:SF47">
    <property type="entry name" value="BLR3003 PROTEIN"/>
    <property type="match status" value="1"/>
</dbReference>
<accession>A0A017HRE6</accession>
<organism evidence="2 3">
    <name type="scientific">Rubellimicrobium mesophilum DSM 19309</name>
    <dbReference type="NCBI Taxonomy" id="442562"/>
    <lineage>
        <taxon>Bacteria</taxon>
        <taxon>Pseudomonadati</taxon>
        <taxon>Pseudomonadota</taxon>
        <taxon>Alphaproteobacteria</taxon>
        <taxon>Rhodobacterales</taxon>
        <taxon>Roseobacteraceae</taxon>
        <taxon>Rubellimicrobium</taxon>
    </lineage>
</organism>
<dbReference type="Pfam" id="PF01593">
    <property type="entry name" value="Amino_oxidase"/>
    <property type="match status" value="1"/>
</dbReference>
<name>A0A017HRE6_9RHOB</name>
<keyword evidence="3" id="KW-1185">Reference proteome</keyword>
<dbReference type="PANTHER" id="PTHR42923">
    <property type="entry name" value="PROTOPORPHYRINOGEN OXIDASE"/>
    <property type="match status" value="1"/>
</dbReference>
<dbReference type="Gene3D" id="1.10.3110.10">
    <property type="entry name" value="protoporphyrinogen ix oxidase, domain 3"/>
    <property type="match status" value="1"/>
</dbReference>
<protein>
    <recommendedName>
        <fullName evidence="1">Amine oxidase domain-containing protein</fullName>
    </recommendedName>
</protein>
<dbReference type="InterPro" id="IPR050464">
    <property type="entry name" value="Zeta_carotene_desat/Oxidored"/>
</dbReference>
<dbReference type="Gene3D" id="3.50.50.60">
    <property type="entry name" value="FAD/NAD(P)-binding domain"/>
    <property type="match status" value="2"/>
</dbReference>
<evidence type="ECO:0000313" key="2">
    <source>
        <dbReference type="EMBL" id="EYD76946.1"/>
    </source>
</evidence>
<dbReference type="InterPro" id="IPR002937">
    <property type="entry name" value="Amino_oxidase"/>
</dbReference>
<sequence>MRGHVHVIGAGLAGLAAALDLSGAGLRVTVHEGSAKAGGRCRSYHDAVLDRRIDNGNHLILSGNVAVLGHARRIGAADRLLTLPEAAFPFADLADGRRWTVRVPRTPLGAMRPDTRPPGARPAAALGGVVALLAAGRERTVAEAVRDRGPMWRTFWEPMATAVLNMPPERGSAALLRAALLRSFLRGAGACRPVLAPEGLGAALVDPALERLRERGVDLRLRSSLVGIATAEGRAERLAFGDGSAVALEPGDAVVLALPPPALAEVLPDLPGPAPGPAILNAHFRVAPELAAEAPPILGLLGAHAQWLFRRGDVLSVTISAAESSPVWAMPRDGALSLLWSEVARALDLGAATPLARRLLRERAATFDQSPAGVALRPATRTPLRNVVLAGDHVRTGLPATLEGAVISGRRAARAILGG</sequence>
<dbReference type="HOGENOM" id="CLU_022687_2_1_5"/>
<evidence type="ECO:0000313" key="3">
    <source>
        <dbReference type="Proteomes" id="UP000019666"/>
    </source>
</evidence>
<dbReference type="STRING" id="442562.Rumeso_01468"/>
<feature type="domain" description="Amine oxidase" evidence="1">
    <location>
        <begin position="12"/>
        <end position="417"/>
    </location>
</feature>
<evidence type="ECO:0000259" key="1">
    <source>
        <dbReference type="Pfam" id="PF01593"/>
    </source>
</evidence>
<reference evidence="2 3" key="1">
    <citation type="submission" date="2013-02" db="EMBL/GenBank/DDBJ databases">
        <authorList>
            <person name="Fiebig A."/>
            <person name="Goeker M."/>
            <person name="Klenk H.-P.P."/>
        </authorList>
    </citation>
    <scope>NUCLEOTIDE SEQUENCE [LARGE SCALE GENOMIC DNA]</scope>
    <source>
        <strain evidence="2 3">DSM 19309</strain>
    </source>
</reference>
<gene>
    <name evidence="2" type="ORF">Rumeso_01468</name>
</gene>
<proteinExistence type="predicted"/>
<dbReference type="InterPro" id="IPR036188">
    <property type="entry name" value="FAD/NAD-bd_sf"/>
</dbReference>
<dbReference type="Gene3D" id="3.90.660.20">
    <property type="entry name" value="Protoporphyrinogen oxidase, mitochondrial, domain 2"/>
    <property type="match status" value="1"/>
</dbReference>
<dbReference type="EMBL" id="AOSK01000039">
    <property type="protein sequence ID" value="EYD76946.1"/>
    <property type="molecule type" value="Genomic_DNA"/>
</dbReference>
<dbReference type="Proteomes" id="UP000019666">
    <property type="component" value="Unassembled WGS sequence"/>
</dbReference>